<proteinExistence type="predicted"/>
<name>A0A0E2LRQ0_PORGN</name>
<organism evidence="1 2">
    <name type="scientific">Porphyromonas gingivalis F0570</name>
    <dbReference type="NCBI Taxonomy" id="1227271"/>
    <lineage>
        <taxon>Bacteria</taxon>
        <taxon>Pseudomonadati</taxon>
        <taxon>Bacteroidota</taxon>
        <taxon>Bacteroidia</taxon>
        <taxon>Bacteroidales</taxon>
        <taxon>Porphyromonadaceae</taxon>
        <taxon>Porphyromonas</taxon>
    </lineage>
</organism>
<gene>
    <name evidence="1" type="ORF">HMPREF1555_00844</name>
</gene>
<accession>A0A0E2LRQ0</accession>
<protein>
    <submittedName>
        <fullName evidence="1">Uncharacterized protein</fullName>
    </submittedName>
</protein>
<dbReference type="EMBL" id="AWUW01000055">
    <property type="protein sequence ID" value="ERJ67280.1"/>
    <property type="molecule type" value="Genomic_DNA"/>
</dbReference>
<comment type="caution">
    <text evidence="1">The sequence shown here is derived from an EMBL/GenBank/DDBJ whole genome shotgun (WGS) entry which is preliminary data.</text>
</comment>
<sequence length="48" mass="5479">MLTARCRKPSSRDNHSVHDAGSCRHVTITSCTMQETIVSRQSFRARLF</sequence>
<evidence type="ECO:0000313" key="2">
    <source>
        <dbReference type="Proteomes" id="UP000016630"/>
    </source>
</evidence>
<reference evidence="1 2" key="1">
    <citation type="submission" date="2013-06" db="EMBL/GenBank/DDBJ databases">
        <authorList>
            <person name="Weinstock G."/>
            <person name="Sodergren E."/>
            <person name="Lobos E.A."/>
            <person name="Fulton L."/>
            <person name="Fulton R."/>
            <person name="Courtney L."/>
            <person name="Fronick C."/>
            <person name="O'Laughlin M."/>
            <person name="Godfrey J."/>
            <person name="Wilson R.M."/>
            <person name="Miner T."/>
            <person name="Farmer C."/>
            <person name="Delehaunty K."/>
            <person name="Cordes M."/>
            <person name="Minx P."/>
            <person name="Tomlinson C."/>
            <person name="Chen J."/>
            <person name="Wollam A."/>
            <person name="Pepin K.H."/>
            <person name="Bhonagiri V."/>
            <person name="Zhang X."/>
            <person name="Warren W."/>
            <person name="Mitreva M."/>
            <person name="Mardis E.R."/>
            <person name="Wilson R.K."/>
        </authorList>
    </citation>
    <scope>NUCLEOTIDE SEQUENCE [LARGE SCALE GENOMIC DNA]</scope>
    <source>
        <strain evidence="1 2">F0570</strain>
    </source>
</reference>
<dbReference type="HOGENOM" id="CLU_216420_0_0_10"/>
<dbReference type="AlphaFoldDB" id="A0A0E2LRQ0"/>
<dbReference type="Proteomes" id="UP000016630">
    <property type="component" value="Unassembled WGS sequence"/>
</dbReference>
<evidence type="ECO:0000313" key="1">
    <source>
        <dbReference type="EMBL" id="ERJ67280.1"/>
    </source>
</evidence>